<name>A0A4U8YGQ6_9BACT</name>
<dbReference type="PANTHER" id="PTHR23416:SF78">
    <property type="entry name" value="LIPOPOLYSACCHARIDE BIOSYNTHESIS O-ACETYL TRANSFERASE WBBJ-RELATED"/>
    <property type="match status" value="1"/>
</dbReference>
<accession>A0A4U8YGQ6</accession>
<dbReference type="RefSeq" id="WP_180136831.1">
    <property type="nucleotide sequence ID" value="NZ_CAADHO010000001.1"/>
</dbReference>
<reference evidence="1 2" key="1">
    <citation type="submission" date="2019-03" db="EMBL/GenBank/DDBJ databases">
        <authorList>
            <person name="Nijsse B."/>
        </authorList>
    </citation>
    <scope>NUCLEOTIDE SEQUENCE [LARGE SCALE GENOMIC DNA]</scope>
    <source>
        <strain evidence="1">Desulfoluna butyratoxydans MSL71</strain>
    </source>
</reference>
<dbReference type="SUPFAM" id="SSF51161">
    <property type="entry name" value="Trimeric LpxA-like enzymes"/>
    <property type="match status" value="1"/>
</dbReference>
<proteinExistence type="predicted"/>
<evidence type="ECO:0000313" key="1">
    <source>
        <dbReference type="EMBL" id="VFQ42595.1"/>
    </source>
</evidence>
<protein>
    <submittedName>
        <fullName evidence="1">Trimeric lpxa-like</fullName>
    </submittedName>
</protein>
<dbReference type="InterPro" id="IPR011004">
    <property type="entry name" value="Trimer_LpxA-like_sf"/>
</dbReference>
<dbReference type="AlphaFoldDB" id="A0A4U8YGQ6"/>
<evidence type="ECO:0000313" key="2">
    <source>
        <dbReference type="Proteomes" id="UP000507962"/>
    </source>
</evidence>
<dbReference type="Proteomes" id="UP000507962">
    <property type="component" value="Unassembled WGS sequence"/>
</dbReference>
<keyword evidence="2" id="KW-1185">Reference proteome</keyword>
<organism evidence="1 2">
    <name type="scientific">Desulfoluna butyratoxydans</name>
    <dbReference type="NCBI Taxonomy" id="231438"/>
    <lineage>
        <taxon>Bacteria</taxon>
        <taxon>Pseudomonadati</taxon>
        <taxon>Thermodesulfobacteriota</taxon>
        <taxon>Desulfobacteria</taxon>
        <taxon>Desulfobacterales</taxon>
        <taxon>Desulfolunaceae</taxon>
        <taxon>Desulfoluna</taxon>
    </lineage>
</organism>
<dbReference type="CDD" id="cd04647">
    <property type="entry name" value="LbH_MAT_like"/>
    <property type="match status" value="1"/>
</dbReference>
<sequence>MRTLLLYIRNKVRISGCHHVQIDRTARVRRCFISIKGQNNRLIIGKGASVCGTFLEINGNDCSIVIGANCRIGHNSYLSARETGISITVGKNSSFSRNVKIMTSDGHNILQGDRRINPARSIVIGDHVWIADGGVVLKGGSVGDHSIIGMNAMVTRAIGSNKIAVGQPAVEVRDEVSWCEELTHHL</sequence>
<dbReference type="InterPro" id="IPR051159">
    <property type="entry name" value="Hexapeptide_acetyltransf"/>
</dbReference>
<dbReference type="EMBL" id="CAADHO010000001">
    <property type="protein sequence ID" value="VFQ42595.1"/>
    <property type="molecule type" value="Genomic_DNA"/>
</dbReference>
<gene>
    <name evidence="1" type="ORF">MSL71_2160</name>
</gene>
<dbReference type="PANTHER" id="PTHR23416">
    <property type="entry name" value="SIALIC ACID SYNTHASE-RELATED"/>
    <property type="match status" value="1"/>
</dbReference>
<dbReference type="Gene3D" id="2.160.10.10">
    <property type="entry name" value="Hexapeptide repeat proteins"/>
    <property type="match status" value="1"/>
</dbReference>